<proteinExistence type="predicted"/>
<reference evidence="2" key="1">
    <citation type="submission" date="2023-06" db="EMBL/GenBank/DDBJ databases">
        <authorList>
            <consortium name="Lawrence Berkeley National Laboratory"/>
            <person name="Ahrendt S."/>
            <person name="Sahu N."/>
            <person name="Indic B."/>
            <person name="Wong-Bajracharya J."/>
            <person name="Merenyi Z."/>
            <person name="Ke H.-M."/>
            <person name="Monk M."/>
            <person name="Kocsube S."/>
            <person name="Drula E."/>
            <person name="Lipzen A."/>
            <person name="Balint B."/>
            <person name="Henrissat B."/>
            <person name="Andreopoulos B."/>
            <person name="Martin F.M."/>
            <person name="Harder C.B."/>
            <person name="Rigling D."/>
            <person name="Ford K.L."/>
            <person name="Foster G.D."/>
            <person name="Pangilinan J."/>
            <person name="Papanicolaou A."/>
            <person name="Barry K."/>
            <person name="LaButti K."/>
            <person name="Viragh M."/>
            <person name="Koriabine M."/>
            <person name="Yan M."/>
            <person name="Riley R."/>
            <person name="Champramary S."/>
            <person name="Plett K.L."/>
            <person name="Tsai I.J."/>
            <person name="Slot J."/>
            <person name="Sipos G."/>
            <person name="Plett J."/>
            <person name="Nagy L.G."/>
            <person name="Grigoriev I.V."/>
        </authorList>
    </citation>
    <scope>NUCLEOTIDE SEQUENCE</scope>
    <source>
        <strain evidence="2">CCBAS 213</strain>
    </source>
</reference>
<feature type="compositionally biased region" description="Basic and acidic residues" evidence="1">
    <location>
        <begin position="288"/>
        <end position="302"/>
    </location>
</feature>
<dbReference type="GeneID" id="85353663"/>
<protein>
    <submittedName>
        <fullName evidence="2">Uncharacterized protein</fullName>
    </submittedName>
</protein>
<dbReference type="Proteomes" id="UP001175211">
    <property type="component" value="Unassembled WGS sequence"/>
</dbReference>
<feature type="region of interest" description="Disordered" evidence="1">
    <location>
        <begin position="252"/>
        <end position="311"/>
    </location>
</feature>
<sequence length="341" mass="39504">MPEVRELFFFYWVIKDFIEYSHRKSFSLDILQLWVDAKEEEENGTIALPEHVVEVTKQGMVFPLTKSMAHLTRGDKIYAVPTLHQTLEGTEKEMDICQTAGLVLQNVFKHPRLVCLDLKEVILHALLAHCSPNIYTINDWFETICKVDKKTRKFKIVLAFQFESHVLAFCSYDNNVRASRQSAEDEICDHDPLVNFHGWLEKLVTALETRWRQQEMLNLKLHGSGSKPKARTKNDKEMEILAEMQEKREKALKAVEDANNSIPAKKTSAKQESKKSKPCISSKKKTTKKAETKARQQKETKATPRRRKLPPNKIIKFLILCFKEKDTTLKPELKTPKPKKN</sequence>
<keyword evidence="3" id="KW-1185">Reference proteome</keyword>
<evidence type="ECO:0000313" key="2">
    <source>
        <dbReference type="EMBL" id="KAK0444293.1"/>
    </source>
</evidence>
<dbReference type="EMBL" id="JAUEPS010000055">
    <property type="protein sequence ID" value="KAK0444293.1"/>
    <property type="molecule type" value="Genomic_DNA"/>
</dbReference>
<name>A0AA39JKG7_ARMTA</name>
<comment type="caution">
    <text evidence="2">The sequence shown here is derived from an EMBL/GenBank/DDBJ whole genome shotgun (WGS) entry which is preliminary data.</text>
</comment>
<organism evidence="2 3">
    <name type="scientific">Armillaria tabescens</name>
    <name type="common">Ringless honey mushroom</name>
    <name type="synonym">Agaricus tabescens</name>
    <dbReference type="NCBI Taxonomy" id="1929756"/>
    <lineage>
        <taxon>Eukaryota</taxon>
        <taxon>Fungi</taxon>
        <taxon>Dikarya</taxon>
        <taxon>Basidiomycota</taxon>
        <taxon>Agaricomycotina</taxon>
        <taxon>Agaricomycetes</taxon>
        <taxon>Agaricomycetidae</taxon>
        <taxon>Agaricales</taxon>
        <taxon>Marasmiineae</taxon>
        <taxon>Physalacriaceae</taxon>
        <taxon>Desarmillaria</taxon>
    </lineage>
</organism>
<dbReference type="RefSeq" id="XP_060325078.1">
    <property type="nucleotide sequence ID" value="XM_060470115.1"/>
</dbReference>
<evidence type="ECO:0000256" key="1">
    <source>
        <dbReference type="SAM" id="MobiDB-lite"/>
    </source>
</evidence>
<dbReference type="AlphaFoldDB" id="A0AA39JKG7"/>
<evidence type="ECO:0000313" key="3">
    <source>
        <dbReference type="Proteomes" id="UP001175211"/>
    </source>
</evidence>
<accession>A0AA39JKG7</accession>
<gene>
    <name evidence="2" type="ORF">EV420DRAFT_1484775</name>
</gene>